<dbReference type="STRING" id="1231336.L248_0366"/>
<dbReference type="GO" id="GO:0003677">
    <property type="term" value="F:DNA binding"/>
    <property type="evidence" value="ECO:0007669"/>
    <property type="project" value="InterPro"/>
</dbReference>
<dbReference type="InterPro" id="IPR053163">
    <property type="entry name" value="HTH-type_regulator_Rgg"/>
</dbReference>
<name>U4TZF4_9LACO</name>
<evidence type="ECO:0008006" key="3">
    <source>
        <dbReference type="Google" id="ProtNLM"/>
    </source>
</evidence>
<dbReference type="EMBL" id="KI271582">
    <property type="protein sequence ID" value="ERL66687.1"/>
    <property type="molecule type" value="Genomic_DNA"/>
</dbReference>
<sequence>MELGEFMRHQRIDAHLTLRQVDHDIISDAVLSRFERGESEISAETFVQLLPRLYGTVGYLESQFLMENRDRVFYPVNEDGTVAGLARQRDFYKAQYQHHPWLYYRLAAIRFSLLANMYTPEFLPTDKQTEVSILFDYLESVKDWGEFEIGLLLAMSHYTLTSNQIHSIWPMLISFISHHNDSFSIHWQPSEYCDAIGVCQSLIWTTIAYQDFDEAAEMAKTLSKFSMQGNIVLLYNQASYRMMLAYHDAPSPALDNRFRQLVAMWTNEMVPGHAAKVLKQWDEFTTTERAQHGN</sequence>
<dbReference type="InterPro" id="IPR001387">
    <property type="entry name" value="Cro/C1-type_HTH"/>
</dbReference>
<protein>
    <recommendedName>
        <fullName evidence="3">HTH cro/C1-type domain-containing protein</fullName>
    </recommendedName>
</protein>
<gene>
    <name evidence="1" type="ORF">L248_0366</name>
</gene>
<reference evidence="2" key="1">
    <citation type="journal article" date="2013" name="Genome Announc.">
        <title>Whole-Genome Sequencing of Lactobacillus shenzhenensis Strain LY-73T.</title>
        <authorList>
            <person name="Lin Z."/>
            <person name="Liu Z."/>
            <person name="Yang R."/>
            <person name="Zou Y."/>
            <person name="Wan D."/>
            <person name="Chen J."/>
            <person name="Guo M."/>
            <person name="Zhao J."/>
            <person name="Fang C."/>
            <person name="Yang R."/>
            <person name="Liu F."/>
        </authorList>
    </citation>
    <scope>NUCLEOTIDE SEQUENCE [LARGE SCALE GENOMIC DNA]</scope>
    <source>
        <strain evidence="2">LY-73</strain>
    </source>
</reference>
<dbReference type="CDD" id="cd00093">
    <property type="entry name" value="HTH_XRE"/>
    <property type="match status" value="1"/>
</dbReference>
<proteinExistence type="predicted"/>
<dbReference type="HOGENOM" id="CLU_942649_0_0_9"/>
<evidence type="ECO:0000313" key="2">
    <source>
        <dbReference type="Proteomes" id="UP000030647"/>
    </source>
</evidence>
<accession>U4TZF4</accession>
<keyword evidence="2" id="KW-1185">Reference proteome</keyword>
<dbReference type="InterPro" id="IPR011990">
    <property type="entry name" value="TPR-like_helical_dom_sf"/>
</dbReference>
<dbReference type="Gene3D" id="1.25.40.10">
    <property type="entry name" value="Tetratricopeptide repeat domain"/>
    <property type="match status" value="1"/>
</dbReference>
<dbReference type="PANTHER" id="PTHR37038">
    <property type="entry name" value="TRANSCRIPTIONAL REGULATOR-RELATED"/>
    <property type="match status" value="1"/>
</dbReference>
<dbReference type="AlphaFoldDB" id="U4TZF4"/>
<dbReference type="InterPro" id="IPR010982">
    <property type="entry name" value="Lambda_DNA-bd_dom_sf"/>
</dbReference>
<organism evidence="1 2">
    <name type="scientific">Schleiferilactobacillus shenzhenensis LY-73</name>
    <dbReference type="NCBI Taxonomy" id="1231336"/>
    <lineage>
        <taxon>Bacteria</taxon>
        <taxon>Bacillati</taxon>
        <taxon>Bacillota</taxon>
        <taxon>Bacilli</taxon>
        <taxon>Lactobacillales</taxon>
        <taxon>Lactobacillaceae</taxon>
        <taxon>Schleiferilactobacillus</taxon>
    </lineage>
</organism>
<dbReference type="SUPFAM" id="SSF47413">
    <property type="entry name" value="lambda repressor-like DNA-binding domains"/>
    <property type="match status" value="1"/>
</dbReference>
<evidence type="ECO:0000313" key="1">
    <source>
        <dbReference type="EMBL" id="ERL66687.1"/>
    </source>
</evidence>
<dbReference type="OrthoDB" id="2291137at2"/>
<dbReference type="PANTHER" id="PTHR37038:SF12">
    <property type="entry name" value="TRANSCRIPTIONAL REGULATOR"/>
    <property type="match status" value="1"/>
</dbReference>
<dbReference type="Proteomes" id="UP000030647">
    <property type="component" value="Unassembled WGS sequence"/>
</dbReference>
<dbReference type="RefSeq" id="WP_022528313.1">
    <property type="nucleotide sequence ID" value="NZ_KI271582.1"/>
</dbReference>